<feature type="compositionally biased region" description="Basic and acidic residues" evidence="1">
    <location>
        <begin position="1211"/>
        <end position="1227"/>
    </location>
</feature>
<feature type="region of interest" description="Disordered" evidence="1">
    <location>
        <begin position="242"/>
        <end position="267"/>
    </location>
</feature>
<proteinExistence type="predicted"/>
<dbReference type="InParanoid" id="G0MYH4"/>
<gene>
    <name evidence="2" type="ORF">CAEBREN_07779</name>
</gene>
<feature type="compositionally biased region" description="Low complexity" evidence="1">
    <location>
        <begin position="580"/>
        <end position="591"/>
    </location>
</feature>
<feature type="compositionally biased region" description="Low complexity" evidence="1">
    <location>
        <begin position="75"/>
        <end position="94"/>
    </location>
</feature>
<feature type="compositionally biased region" description="Basic residues" evidence="1">
    <location>
        <begin position="1253"/>
        <end position="1262"/>
    </location>
</feature>
<accession>G0MYH4</accession>
<feature type="region of interest" description="Disordered" evidence="1">
    <location>
        <begin position="658"/>
        <end position="681"/>
    </location>
</feature>
<feature type="region of interest" description="Disordered" evidence="1">
    <location>
        <begin position="513"/>
        <end position="613"/>
    </location>
</feature>
<dbReference type="HOGENOM" id="CLU_262237_0_0_1"/>
<reference evidence="3" key="1">
    <citation type="submission" date="2011-07" db="EMBL/GenBank/DDBJ databases">
        <authorList>
            <consortium name="Caenorhabditis brenneri Sequencing and Analysis Consortium"/>
            <person name="Wilson R.K."/>
        </authorList>
    </citation>
    <scope>NUCLEOTIDE SEQUENCE [LARGE SCALE GENOMIC DNA]</scope>
    <source>
        <strain evidence="3">PB2801</strain>
    </source>
</reference>
<feature type="compositionally biased region" description="Basic and acidic residues" evidence="1">
    <location>
        <begin position="554"/>
        <end position="570"/>
    </location>
</feature>
<feature type="compositionally biased region" description="Polar residues" evidence="1">
    <location>
        <begin position="124"/>
        <end position="144"/>
    </location>
</feature>
<feature type="compositionally biased region" description="Polar residues" evidence="1">
    <location>
        <begin position="808"/>
        <end position="817"/>
    </location>
</feature>
<feature type="compositionally biased region" description="Polar residues" evidence="1">
    <location>
        <begin position="778"/>
        <end position="801"/>
    </location>
</feature>
<feature type="compositionally biased region" description="Polar residues" evidence="1">
    <location>
        <begin position="1055"/>
        <end position="1066"/>
    </location>
</feature>
<feature type="region of interest" description="Disordered" evidence="1">
    <location>
        <begin position="1009"/>
        <end position="1070"/>
    </location>
</feature>
<feature type="region of interest" description="Disordered" evidence="1">
    <location>
        <begin position="61"/>
        <end position="144"/>
    </location>
</feature>
<feature type="compositionally biased region" description="Polar residues" evidence="1">
    <location>
        <begin position="529"/>
        <end position="553"/>
    </location>
</feature>
<feature type="compositionally biased region" description="Acidic residues" evidence="1">
    <location>
        <begin position="180"/>
        <end position="196"/>
    </location>
</feature>
<evidence type="ECO:0000313" key="2">
    <source>
        <dbReference type="EMBL" id="EGT47441.1"/>
    </source>
</evidence>
<keyword evidence="3" id="KW-1185">Reference proteome</keyword>
<feature type="compositionally biased region" description="Acidic residues" evidence="1">
    <location>
        <begin position="594"/>
        <end position="604"/>
    </location>
</feature>
<feature type="region of interest" description="Disordered" evidence="1">
    <location>
        <begin position="1146"/>
        <end position="1291"/>
    </location>
</feature>
<feature type="compositionally biased region" description="Polar residues" evidence="1">
    <location>
        <begin position="513"/>
        <end position="523"/>
    </location>
</feature>
<feature type="compositionally biased region" description="Polar residues" evidence="1">
    <location>
        <begin position="1165"/>
        <end position="1189"/>
    </location>
</feature>
<organism evidence="3">
    <name type="scientific">Caenorhabditis brenneri</name>
    <name type="common">Nematode worm</name>
    <dbReference type="NCBI Taxonomy" id="135651"/>
    <lineage>
        <taxon>Eukaryota</taxon>
        <taxon>Metazoa</taxon>
        <taxon>Ecdysozoa</taxon>
        <taxon>Nematoda</taxon>
        <taxon>Chromadorea</taxon>
        <taxon>Rhabditida</taxon>
        <taxon>Rhabditina</taxon>
        <taxon>Rhabditomorpha</taxon>
        <taxon>Rhabditoidea</taxon>
        <taxon>Rhabditidae</taxon>
        <taxon>Peloderinae</taxon>
        <taxon>Caenorhabditis</taxon>
    </lineage>
</organism>
<feature type="compositionally biased region" description="Basic residues" evidence="1">
    <location>
        <begin position="1228"/>
        <end position="1238"/>
    </location>
</feature>
<dbReference type="EMBL" id="GL379820">
    <property type="protein sequence ID" value="EGT47441.1"/>
    <property type="molecule type" value="Genomic_DNA"/>
</dbReference>
<feature type="region of interest" description="Disordered" evidence="1">
    <location>
        <begin position="764"/>
        <end position="817"/>
    </location>
</feature>
<evidence type="ECO:0000256" key="1">
    <source>
        <dbReference type="SAM" id="MobiDB-lite"/>
    </source>
</evidence>
<feature type="compositionally biased region" description="Polar residues" evidence="1">
    <location>
        <begin position="99"/>
        <end position="113"/>
    </location>
</feature>
<protein>
    <submittedName>
        <fullName evidence="2">Uncharacterized protein</fullName>
    </submittedName>
</protein>
<feature type="compositionally biased region" description="Polar residues" evidence="1">
    <location>
        <begin position="251"/>
        <end position="265"/>
    </location>
</feature>
<feature type="compositionally biased region" description="Basic residues" evidence="1">
    <location>
        <begin position="1276"/>
        <end position="1291"/>
    </location>
</feature>
<feature type="compositionally biased region" description="Acidic residues" evidence="1">
    <location>
        <begin position="765"/>
        <end position="776"/>
    </location>
</feature>
<feature type="compositionally biased region" description="Low complexity" evidence="1">
    <location>
        <begin position="659"/>
        <end position="671"/>
    </location>
</feature>
<name>G0MYH4_CAEBE</name>
<feature type="region of interest" description="Disordered" evidence="1">
    <location>
        <begin position="1"/>
        <end position="23"/>
    </location>
</feature>
<feature type="region of interest" description="Disordered" evidence="1">
    <location>
        <begin position="176"/>
        <end position="198"/>
    </location>
</feature>
<feature type="compositionally biased region" description="Polar residues" evidence="1">
    <location>
        <begin position="1021"/>
        <end position="1043"/>
    </location>
</feature>
<feature type="compositionally biased region" description="Basic and acidic residues" evidence="1">
    <location>
        <begin position="64"/>
        <end position="73"/>
    </location>
</feature>
<evidence type="ECO:0000313" key="3">
    <source>
        <dbReference type="Proteomes" id="UP000008068"/>
    </source>
</evidence>
<sequence>MKDRPRPKPPDVSPPDGIDSPAYTDCNGRVWTWGRWFVLNFYQQILVTRGLNPYTALELTGDEETSHRQEDNIRGTPGSTGSNESSGSSNAERAGVPENMNQPSTSGVATQTVPRIDVRRTAETPATASQMDSEAGTSAGPLTSSALPISERMVNEESANVTVVDAKSAMQNANDVSMEASDENLEEQETEEEETSMEGIETPLREVLVVLHVNDSELVLGTATEITTDAQSVPVPVTIETSEDIPDDSFEPQSSNGEQRSTSTAPIVENRTIELKSEHLIRADNQLGMGIVEQTTEGVQPNVNVTNNDSSMEIGGEAPVARETEHGDDIAVAASSQIHETTDSAQAHTPEQELMEVTNEGRRRGEKEKHDMDELIKRAEEIIRQMNETRRPEEQCERMGNSIRIPRPAARDEPSTSSGLVYDYVPIQNISLYSDNHQNAQSNPIRNLIQLIKTSARNEAITSSTNYEESQDVQRAIEESLRSAQYQNKDIGVENSDEVEPCTSSFQQDCTQEVQMDDSNSLSDAECSQIESTSQVTNGNDRNEANTSHIYSENSHEVQENTSESARHVPQESTGQITRSPTQEEPSSSSTNYEDNEEVQENVDESSSHADQFGNMERVEFAGNDQITSTNHFDHYQEVQETGSEIWRHAEQGECLEMSESVQCDSSSSSAHYDDDQDSQEIEIESSTLAYHVESTRSVTMSPSRNEPCTSSAFFEDYEEIYGSDDEISSYTYQLENTRHVTDGNRHDEPCTSSAYYDNYHKVQEDDDESCSDVDPFENTSQATRRPSQNDPCTSSAYYDNNQEDQSNESKSSTSVDQFVSTTQFNGTPAQIEPGTLSDDYEEYEEVQEIVGMSLRQAGQFGRMEPTASSAPYEVLQEVRENIEGSSSYVNQFERLESHRNEPAYDQPSSSSVYYDEYQEVQQFENTRRSARLPAQYVSSTLSAYYNNYQEVQSNDIGSSGLVDQFEQVERFRRRPAHNHPTTVPVQYYGYQEVRRSVVDSSRVVGSFDNRRKSTRRRTPNVRSISPVYNISNYQQEQRNSSSRRVDQRSRKRPAQNQPSTSSAWSEDNGEKMMIRLNVKKSSLGVSNQEVPRSVPERSRAVRLCGVMERAFDRTLPDNPSTLPVISGVYDPNESVRDYLKRMKTLQPRTPSVRQENHSTRQHGARNSTRNLVQEIEQQYSQTTNQSLPLTCHDDYDNKADNQPVKSKAQNVREEPPKPTKKYERFVVQKRKEHHLTRAKAAELGLTPEGPMKKKPTQSRKRERNDSETSDWTPDKKKKKSGKKNNKKGKK</sequence>
<dbReference type="Proteomes" id="UP000008068">
    <property type="component" value="Unassembled WGS sequence"/>
</dbReference>